<dbReference type="InterPro" id="IPR006507">
    <property type="entry name" value="UPF0283"/>
</dbReference>
<evidence type="ECO:0000313" key="10">
    <source>
        <dbReference type="EMBL" id="ARN82246.1"/>
    </source>
</evidence>
<evidence type="ECO:0000256" key="8">
    <source>
        <dbReference type="SAM" id="MobiDB-lite"/>
    </source>
</evidence>
<sequence>MTEPERRPPRPRAFRLDGEKVVTPPPGPGPGVETPRPFAAKVLEAEEDIFASVAGDFPADPDAEEAATEKAQAKGLLGKWAFSIPGLFWSALTGLVSLTLTLWVTELVEGLFARSALLGTLGLALAATLVIAALILLTREIRAMLRQNRIAQLHLGLAAARGDNDAKAARARITELCDLYVSRPDTAQARARLKSLSEEIIDGKDLIDFAERTLIAPLDALARREIAAAAKRVSLVVTISPRAILDVIFVAAQAIALMRRIAEIYGGRPGLLGFFKLARSVAAHLAITGGLAIGDSLLQQLVGHGLAAKLSARLGEGVLNGLLTARVGLSAMAVCRPTPFCAEKAPGVKDVAPFLFGDKSEKASS</sequence>
<dbReference type="GO" id="GO:0005886">
    <property type="term" value="C:plasma membrane"/>
    <property type="evidence" value="ECO:0007669"/>
    <property type="project" value="UniProtKB-SubCell"/>
</dbReference>
<comment type="similarity">
    <text evidence="2">Belongs to the UPF0283 family.</text>
</comment>
<proteinExistence type="inferred from homology"/>
<keyword evidence="6 9" id="KW-1133">Transmembrane helix</keyword>
<comment type="subcellular location">
    <subcellularLocation>
        <location evidence="1">Cell inner membrane</location>
        <topology evidence="1">Multi-pass membrane protein</topology>
    </subcellularLocation>
</comment>
<evidence type="ECO:0000313" key="11">
    <source>
        <dbReference type="Proteomes" id="UP000193978"/>
    </source>
</evidence>
<feature type="region of interest" description="Disordered" evidence="8">
    <location>
        <begin position="1"/>
        <end position="35"/>
    </location>
</feature>
<feature type="transmembrane region" description="Helical" evidence="9">
    <location>
        <begin position="80"/>
        <end position="104"/>
    </location>
</feature>
<dbReference type="NCBIfam" id="TIGR01620">
    <property type="entry name" value="hyp_HI0043"/>
    <property type="match status" value="1"/>
</dbReference>
<name>A0A1W6MXJ3_9HYPH</name>
<dbReference type="RefSeq" id="WP_085772372.1">
    <property type="nucleotide sequence ID" value="NZ_AP027149.1"/>
</dbReference>
<dbReference type="OrthoDB" id="9816060at2"/>
<dbReference type="InterPro" id="IPR021147">
    <property type="entry name" value="DUF697"/>
</dbReference>
<reference evidence="10 11" key="1">
    <citation type="submission" date="2017-02" db="EMBL/GenBank/DDBJ databases">
        <authorList>
            <person name="Peterson S.W."/>
        </authorList>
    </citation>
    <scope>NUCLEOTIDE SEQUENCE [LARGE SCALE GENOMIC DNA]</scope>
    <source>
        <strain evidence="10 11">S285</strain>
    </source>
</reference>
<dbReference type="KEGG" id="mbry:B1812_15420"/>
<dbReference type="AlphaFoldDB" id="A0A1W6MXJ3"/>
<protein>
    <submittedName>
        <fullName evidence="10">TIGR01620 family protein</fullName>
    </submittedName>
</protein>
<dbReference type="PANTHER" id="PTHR39342">
    <property type="entry name" value="UPF0283 MEMBRANE PROTEIN YCJF"/>
    <property type="match status" value="1"/>
</dbReference>
<dbReference type="STRING" id="655015.B1812_15420"/>
<feature type="compositionally biased region" description="Basic and acidic residues" evidence="8">
    <location>
        <begin position="1"/>
        <end position="20"/>
    </location>
</feature>
<organism evidence="10 11">
    <name type="scientific">Methylocystis bryophila</name>
    <dbReference type="NCBI Taxonomy" id="655015"/>
    <lineage>
        <taxon>Bacteria</taxon>
        <taxon>Pseudomonadati</taxon>
        <taxon>Pseudomonadota</taxon>
        <taxon>Alphaproteobacteria</taxon>
        <taxon>Hyphomicrobiales</taxon>
        <taxon>Methylocystaceae</taxon>
        <taxon>Methylocystis</taxon>
    </lineage>
</organism>
<evidence type="ECO:0000256" key="1">
    <source>
        <dbReference type="ARBA" id="ARBA00004429"/>
    </source>
</evidence>
<keyword evidence="4" id="KW-0997">Cell inner membrane</keyword>
<gene>
    <name evidence="10" type="ORF">B1812_15420</name>
</gene>
<dbReference type="PANTHER" id="PTHR39342:SF1">
    <property type="entry name" value="UPF0283 MEMBRANE PROTEIN YCJF"/>
    <property type="match status" value="1"/>
</dbReference>
<accession>A0A1W6MXJ3</accession>
<evidence type="ECO:0000256" key="4">
    <source>
        <dbReference type="ARBA" id="ARBA00022519"/>
    </source>
</evidence>
<keyword evidence="5 9" id="KW-0812">Transmembrane</keyword>
<evidence type="ECO:0000256" key="7">
    <source>
        <dbReference type="ARBA" id="ARBA00023136"/>
    </source>
</evidence>
<keyword evidence="11" id="KW-1185">Reference proteome</keyword>
<keyword evidence="3" id="KW-1003">Cell membrane</keyword>
<dbReference type="Proteomes" id="UP000193978">
    <property type="component" value="Chromosome"/>
</dbReference>
<evidence type="ECO:0000256" key="5">
    <source>
        <dbReference type="ARBA" id="ARBA00022692"/>
    </source>
</evidence>
<evidence type="ECO:0000256" key="2">
    <source>
        <dbReference type="ARBA" id="ARBA00008255"/>
    </source>
</evidence>
<evidence type="ECO:0000256" key="3">
    <source>
        <dbReference type="ARBA" id="ARBA00022475"/>
    </source>
</evidence>
<keyword evidence="7 9" id="KW-0472">Membrane</keyword>
<feature type="transmembrane region" description="Helical" evidence="9">
    <location>
        <begin position="116"/>
        <end position="137"/>
    </location>
</feature>
<dbReference type="Pfam" id="PF05128">
    <property type="entry name" value="DUF697"/>
    <property type="match status" value="1"/>
</dbReference>
<evidence type="ECO:0000256" key="6">
    <source>
        <dbReference type="ARBA" id="ARBA00022989"/>
    </source>
</evidence>
<evidence type="ECO:0000256" key="9">
    <source>
        <dbReference type="SAM" id="Phobius"/>
    </source>
</evidence>
<dbReference type="EMBL" id="CP019948">
    <property type="protein sequence ID" value="ARN82246.1"/>
    <property type="molecule type" value="Genomic_DNA"/>
</dbReference>